<dbReference type="AlphaFoldDB" id="A0A1T0ATW5"/>
<keyword evidence="4 5" id="KW-0472">Membrane</keyword>
<feature type="domain" description="EamA" evidence="6">
    <location>
        <begin position="154"/>
        <end position="284"/>
    </location>
</feature>
<accession>A0A1T0ATW5</accession>
<evidence type="ECO:0000256" key="3">
    <source>
        <dbReference type="ARBA" id="ARBA00022989"/>
    </source>
</evidence>
<feature type="transmembrane region" description="Helical" evidence="5">
    <location>
        <begin position="12"/>
        <end position="31"/>
    </location>
</feature>
<dbReference type="Pfam" id="PF00892">
    <property type="entry name" value="EamA"/>
    <property type="match status" value="2"/>
</dbReference>
<feature type="domain" description="EamA" evidence="6">
    <location>
        <begin position="12"/>
        <end position="143"/>
    </location>
</feature>
<dbReference type="Proteomes" id="UP000190867">
    <property type="component" value="Unassembled WGS sequence"/>
</dbReference>
<evidence type="ECO:0000256" key="2">
    <source>
        <dbReference type="ARBA" id="ARBA00022692"/>
    </source>
</evidence>
<evidence type="ECO:0000256" key="4">
    <source>
        <dbReference type="ARBA" id="ARBA00023136"/>
    </source>
</evidence>
<feature type="transmembrane region" description="Helical" evidence="5">
    <location>
        <begin position="186"/>
        <end position="207"/>
    </location>
</feature>
<feature type="transmembrane region" description="Helical" evidence="5">
    <location>
        <begin position="268"/>
        <end position="286"/>
    </location>
</feature>
<feature type="transmembrane region" description="Helical" evidence="5">
    <location>
        <begin position="213"/>
        <end position="233"/>
    </location>
</feature>
<dbReference type="InterPro" id="IPR037185">
    <property type="entry name" value="EmrE-like"/>
</dbReference>
<evidence type="ECO:0000256" key="5">
    <source>
        <dbReference type="SAM" id="Phobius"/>
    </source>
</evidence>
<dbReference type="OrthoDB" id="5148831at2"/>
<evidence type="ECO:0000313" key="8">
    <source>
        <dbReference type="Proteomes" id="UP000190867"/>
    </source>
</evidence>
<dbReference type="PANTHER" id="PTHR22911:SF6">
    <property type="entry name" value="SOLUTE CARRIER FAMILY 35 MEMBER G1"/>
    <property type="match status" value="1"/>
</dbReference>
<comment type="caution">
    <text evidence="7">The sequence shown here is derived from an EMBL/GenBank/DDBJ whole genome shotgun (WGS) entry which is preliminary data.</text>
</comment>
<dbReference type="GO" id="GO:0016020">
    <property type="term" value="C:membrane"/>
    <property type="evidence" value="ECO:0007669"/>
    <property type="project" value="UniProtKB-SubCell"/>
</dbReference>
<protein>
    <recommendedName>
        <fullName evidence="6">EamA domain-containing protein</fullName>
    </recommendedName>
</protein>
<sequence>MAYWQKLSPLHKGVITILISALGFALMALFMRLAGDLPLAEKAIFRNGITAMISGYIVWKNRALFWGKLQNRGMLILRSITGLLGILCGVYIIDRLVLSDVDMIGKLTSFMLIVLSAIFLKERVSLMQWGLCLVAFVGALFIIKPAFEVQFVPYLVGLLGALFAALAYLCLRLLGKPERAESPHTIVFFFSAFSTLVLIPFVIYDFAPLSWQQFVYLVLSGLTAAVGQFGVTLAYRYAAAKDISIYSYASVLFSAMLGAVFFAQYPDLLSLFGYLLIFGSGWVMFYQSKRGRKP</sequence>
<dbReference type="EMBL" id="MUYA01000004">
    <property type="protein sequence ID" value="OOR99984.1"/>
    <property type="molecule type" value="Genomic_DNA"/>
</dbReference>
<reference evidence="7 8" key="1">
    <citation type="submission" date="2017-02" db="EMBL/GenBank/DDBJ databases">
        <title>Draft genome sequence of Haemophilus paracuniculus CCUG 43573 type strain.</title>
        <authorList>
            <person name="Engstrom-Jakobsson H."/>
            <person name="Salva-Serra F."/>
            <person name="Thorell K."/>
            <person name="Gonzales-Siles L."/>
            <person name="Karlsson R."/>
            <person name="Boulund F."/>
            <person name="Engstrand L."/>
            <person name="Kristiansson E."/>
            <person name="Moore E."/>
        </authorList>
    </citation>
    <scope>NUCLEOTIDE SEQUENCE [LARGE SCALE GENOMIC DNA]</scope>
    <source>
        <strain evidence="7 8">CCUG 43573</strain>
    </source>
</reference>
<feature type="transmembrane region" description="Helical" evidence="5">
    <location>
        <begin position="43"/>
        <end position="59"/>
    </location>
</feature>
<keyword evidence="8" id="KW-1185">Reference proteome</keyword>
<comment type="subcellular location">
    <subcellularLocation>
        <location evidence="1">Membrane</location>
        <topology evidence="1">Multi-pass membrane protein</topology>
    </subcellularLocation>
</comment>
<feature type="transmembrane region" description="Helical" evidence="5">
    <location>
        <begin position="80"/>
        <end position="97"/>
    </location>
</feature>
<name>A0A1T0ATW5_9PAST</name>
<dbReference type="RefSeq" id="WP_078236573.1">
    <property type="nucleotide sequence ID" value="NZ_MUYA01000004.1"/>
</dbReference>
<keyword evidence="2 5" id="KW-0812">Transmembrane</keyword>
<dbReference type="PANTHER" id="PTHR22911">
    <property type="entry name" value="ACYL-MALONYL CONDENSING ENZYME-RELATED"/>
    <property type="match status" value="1"/>
</dbReference>
<feature type="transmembrane region" description="Helical" evidence="5">
    <location>
        <begin position="153"/>
        <end position="174"/>
    </location>
</feature>
<gene>
    <name evidence="7" type="ORF">B0187_04035</name>
</gene>
<evidence type="ECO:0000256" key="1">
    <source>
        <dbReference type="ARBA" id="ARBA00004141"/>
    </source>
</evidence>
<keyword evidence="3 5" id="KW-1133">Transmembrane helix</keyword>
<feature type="transmembrane region" description="Helical" evidence="5">
    <location>
        <begin position="103"/>
        <end position="120"/>
    </location>
</feature>
<organism evidence="7 8">
    <name type="scientific">Haemophilus paracuniculus</name>
    <dbReference type="NCBI Taxonomy" id="734"/>
    <lineage>
        <taxon>Bacteria</taxon>
        <taxon>Pseudomonadati</taxon>
        <taxon>Pseudomonadota</taxon>
        <taxon>Gammaproteobacteria</taxon>
        <taxon>Pasteurellales</taxon>
        <taxon>Pasteurellaceae</taxon>
        <taxon>Haemophilus</taxon>
    </lineage>
</organism>
<dbReference type="InterPro" id="IPR000620">
    <property type="entry name" value="EamA_dom"/>
</dbReference>
<evidence type="ECO:0000313" key="7">
    <source>
        <dbReference type="EMBL" id="OOR99984.1"/>
    </source>
</evidence>
<feature type="transmembrane region" description="Helical" evidence="5">
    <location>
        <begin position="245"/>
        <end position="262"/>
    </location>
</feature>
<proteinExistence type="predicted"/>
<feature type="transmembrane region" description="Helical" evidence="5">
    <location>
        <begin position="127"/>
        <end position="147"/>
    </location>
</feature>
<dbReference type="SUPFAM" id="SSF103481">
    <property type="entry name" value="Multidrug resistance efflux transporter EmrE"/>
    <property type="match status" value="2"/>
</dbReference>
<evidence type="ECO:0000259" key="6">
    <source>
        <dbReference type="Pfam" id="PF00892"/>
    </source>
</evidence>